<dbReference type="GO" id="GO:0008574">
    <property type="term" value="F:plus-end-directed microtubule motor activity"/>
    <property type="evidence" value="ECO:0007669"/>
    <property type="project" value="TreeGrafter"/>
</dbReference>
<dbReference type="SMART" id="SM00129">
    <property type="entry name" value="KISc"/>
    <property type="match status" value="1"/>
</dbReference>
<dbReference type="CDD" id="cd11055">
    <property type="entry name" value="CYP3A-like"/>
    <property type="match status" value="1"/>
</dbReference>
<evidence type="ECO:0000256" key="15">
    <source>
        <dbReference type="ARBA" id="ARBA00034704"/>
    </source>
</evidence>
<evidence type="ECO:0000256" key="7">
    <source>
        <dbReference type="ARBA" id="ARBA00022723"/>
    </source>
</evidence>
<keyword evidence="5" id="KW-0349">Heme</keyword>
<dbReference type="InterPro" id="IPR036396">
    <property type="entry name" value="Cyt_P450_sf"/>
</dbReference>
<keyword evidence="10" id="KW-0560">Oxidoreductase</keyword>
<name>A0A814FHQ0_9BILA</name>
<evidence type="ECO:0000313" key="19">
    <source>
        <dbReference type="EMBL" id="CAF0983011.1"/>
    </source>
</evidence>
<dbReference type="Gene3D" id="1.10.630.10">
    <property type="entry name" value="Cytochrome P450"/>
    <property type="match status" value="1"/>
</dbReference>
<comment type="cofactor">
    <cofactor evidence="1">
        <name>heme</name>
        <dbReference type="ChEBI" id="CHEBI:30413"/>
    </cofactor>
</comment>
<dbReference type="GO" id="GO:0051231">
    <property type="term" value="P:spindle elongation"/>
    <property type="evidence" value="ECO:0007669"/>
    <property type="project" value="TreeGrafter"/>
</dbReference>
<dbReference type="Proteomes" id="UP000663868">
    <property type="component" value="Unassembled WGS sequence"/>
</dbReference>
<evidence type="ECO:0000256" key="10">
    <source>
        <dbReference type="ARBA" id="ARBA00023002"/>
    </source>
</evidence>
<evidence type="ECO:0000256" key="8">
    <source>
        <dbReference type="ARBA" id="ARBA00022741"/>
    </source>
</evidence>
<keyword evidence="8 16" id="KW-0547">Nucleotide-binding</keyword>
<dbReference type="PROSITE" id="PS00086">
    <property type="entry name" value="CYTOCHROME_P450"/>
    <property type="match status" value="1"/>
</dbReference>
<dbReference type="InterPro" id="IPR001752">
    <property type="entry name" value="Kinesin_motor_dom"/>
</dbReference>
<evidence type="ECO:0000256" key="17">
    <source>
        <dbReference type="SAM" id="Coils"/>
    </source>
</evidence>
<keyword evidence="9 16" id="KW-0067">ATP-binding</keyword>
<dbReference type="InterPro" id="IPR027417">
    <property type="entry name" value="P-loop_NTPase"/>
</dbReference>
<dbReference type="Pfam" id="PF00225">
    <property type="entry name" value="Kinesin"/>
    <property type="match status" value="1"/>
</dbReference>
<dbReference type="PANTHER" id="PTHR47970:SF12">
    <property type="entry name" value="KINESIN FAMILY MEMBER 11"/>
    <property type="match status" value="1"/>
</dbReference>
<comment type="similarity">
    <text evidence="15">Belongs to the TRAFAC class myosin-kinesin ATPase superfamily. Kinesin family. KIN-5/BimC subfamily.</text>
</comment>
<comment type="subcellular location">
    <subcellularLocation>
        <location evidence="2">Cytoplasm</location>
        <location evidence="2">Cytoskeleton</location>
    </subcellularLocation>
</comment>
<evidence type="ECO:0000256" key="5">
    <source>
        <dbReference type="ARBA" id="ARBA00022617"/>
    </source>
</evidence>
<dbReference type="PANTHER" id="PTHR47970">
    <property type="entry name" value="KINESIN-LIKE PROTEIN KIF11"/>
    <property type="match status" value="1"/>
</dbReference>
<evidence type="ECO:0000256" key="11">
    <source>
        <dbReference type="ARBA" id="ARBA00023004"/>
    </source>
</evidence>
<keyword evidence="13 16" id="KW-0505">Motor protein</keyword>
<dbReference type="GO" id="GO:0005506">
    <property type="term" value="F:iron ion binding"/>
    <property type="evidence" value="ECO:0007669"/>
    <property type="project" value="InterPro"/>
</dbReference>
<keyword evidence="14" id="KW-0206">Cytoskeleton</keyword>
<dbReference type="InterPro" id="IPR019821">
    <property type="entry name" value="Kinesin_motor_CS"/>
</dbReference>
<evidence type="ECO:0000313" key="21">
    <source>
        <dbReference type="Proteomes" id="UP000663860"/>
    </source>
</evidence>
<dbReference type="InterPro" id="IPR047149">
    <property type="entry name" value="KIF11-like"/>
</dbReference>
<dbReference type="EMBL" id="CAJNOE010000151">
    <property type="protein sequence ID" value="CAF0983011.1"/>
    <property type="molecule type" value="Genomic_DNA"/>
</dbReference>
<dbReference type="SUPFAM" id="SSF52540">
    <property type="entry name" value="P-loop containing nucleoside triphosphate hydrolases"/>
    <property type="match status" value="1"/>
</dbReference>
<feature type="coiled-coil region" evidence="17">
    <location>
        <begin position="850"/>
        <end position="926"/>
    </location>
</feature>
<sequence>MGLPGPSPRFFFGNSIELFTHERHSAACLAEWTNRFGKIYGYFIGHTPIICISDPDLLQEIFITKFSHFHSRRPLPLQQHDLRHLLASKDDEWRRQRSIIQPTFGINKLKEMRIIMNKCLNELIEQLNKQNPDVEFDISHLLKRTSMNIILNCAFGINPAKHENLSEPFFQRCVQVFEFSLFQTMLTICSILLPELNFLWVSYFKYTSIIRLWLHDHVPFLNRFIDTDPNTWLLFHVENIIKQRQLHGIERVDLLQSMIEATTILQKTSSSSSLPKHYLNQDELSNNIYLFMLGGYETTATALSYLSFILATHQNEQAHLQDEIDRVYDDDYEQLIKLEYLDWFIRETLRLYPIAPFIVNRQCNKECQIGKLKIEEGTNITVDMHSIHYDEQLYGPVSPLKFYPERFREKRHPLAWLPFGAGPRNCIGMRFAMLEIKLALVQILRRYTILSGEHTLSRFAEHERFVIAPKNDIVKSEINEIKLRMTERSQSFNSSEKHVQVIARPRPLSDNEKSQNLTSCLNVNETRREIIVNCKTSTTRFFNYDHVFGCQTRQQDVYKTVVAPIVDEVLKGYSSTIFAYGQTGSGKTHTMLGKFSIDKLSKDTVTAYMSILESEAGIMPRAIHHIFQGLQRQYIDYTVKITYLELYNEELTDLLADTTNEQPEKIKIYEDKDKTNTIIGAIEATCETPFDAIKVLIKGSQRRQTAETLMNASSSRSHSIFTMNVTMKDAQGDMRLGKIHLVDLAGSENISRSGATDKRAREAGTINQSLLTLGRVITALISNEKHVCYRDSKLTRILQDSLCGKTITSIIITLSPANEAETLSTLEYGHRARSLKIRPEINQLSSKDLVREYVDEIRRLRQELDIKREADGIPYSQYTALKNQMLLVQTLSDNNQTKLDNNEQQIEQYRTDIESLRRQLITQQQECRLDINERKEMLALIRHRYEELIQTTNKALTFREQAVNAVQQLRLTRSTSSSLIEQYINDCRTVGDTLQVNVQRINDDIGTMLSTCSRSVGQILSITTNISQQMYILNEKVRGVLSLAFQNFHTIFEELNTIYNQFQTELDHELRVLIDMLAVEIKNDENQCEKNIEEEILIKIKTCFQEMLISFKPSQQSLWDDLHTFFTQRFSQMLKNDFKPLIQIPEKSTDDDHQILDLTTIRDKWLNEQEKLIFSTHNELEQLVTHFIQSLTNMNNTSEHEKTNLQNTTLLTRIHDISTQHGHQIRQLLETKLQCVFSQVRDEYEQQCSHLITNIECDINQMNLILQDINNKFDTSPVAINDSMSLLIKQSQRIDVMTKNLDYDWQMFTQSVDKFECKAILPSPPMAIPKTDAAVKLEIGIKEPQSRLMAVENKENIIDGNLLPAPIPVPSSRSAALPSIPCRLKNDTPFF</sequence>
<evidence type="ECO:0000256" key="1">
    <source>
        <dbReference type="ARBA" id="ARBA00001971"/>
    </source>
</evidence>
<dbReference type="GO" id="GO:0008017">
    <property type="term" value="F:microtubule binding"/>
    <property type="evidence" value="ECO:0007669"/>
    <property type="project" value="InterPro"/>
</dbReference>
<keyword evidence="7" id="KW-0479">Metal-binding</keyword>
<evidence type="ECO:0000313" key="20">
    <source>
        <dbReference type="EMBL" id="CAF3745847.1"/>
    </source>
</evidence>
<dbReference type="InterPro" id="IPR017972">
    <property type="entry name" value="Cyt_P450_CS"/>
</dbReference>
<reference evidence="19" key="1">
    <citation type="submission" date="2021-02" db="EMBL/GenBank/DDBJ databases">
        <authorList>
            <person name="Nowell W R."/>
        </authorList>
    </citation>
    <scope>NUCLEOTIDE SEQUENCE</scope>
</reference>
<evidence type="ECO:0000256" key="16">
    <source>
        <dbReference type="PROSITE-ProRule" id="PRU00283"/>
    </source>
</evidence>
<keyword evidence="12" id="KW-0503">Monooxygenase</keyword>
<dbReference type="InterPro" id="IPR001128">
    <property type="entry name" value="Cyt_P450"/>
</dbReference>
<organism evidence="19 21">
    <name type="scientific">Adineta steineri</name>
    <dbReference type="NCBI Taxonomy" id="433720"/>
    <lineage>
        <taxon>Eukaryota</taxon>
        <taxon>Metazoa</taxon>
        <taxon>Spiralia</taxon>
        <taxon>Gnathifera</taxon>
        <taxon>Rotifera</taxon>
        <taxon>Eurotatoria</taxon>
        <taxon>Bdelloidea</taxon>
        <taxon>Adinetida</taxon>
        <taxon>Adinetidae</taxon>
        <taxon>Adineta</taxon>
    </lineage>
</organism>
<proteinExistence type="inferred from homology"/>
<dbReference type="GO" id="GO:0072686">
    <property type="term" value="C:mitotic spindle"/>
    <property type="evidence" value="ECO:0007669"/>
    <property type="project" value="TreeGrafter"/>
</dbReference>
<dbReference type="SUPFAM" id="SSF48264">
    <property type="entry name" value="Cytochrome P450"/>
    <property type="match status" value="1"/>
</dbReference>
<evidence type="ECO:0000256" key="3">
    <source>
        <dbReference type="ARBA" id="ARBA00010617"/>
    </source>
</evidence>
<protein>
    <recommendedName>
        <fullName evidence="18">Kinesin motor domain-containing protein</fullName>
    </recommendedName>
</protein>
<dbReference type="EMBL" id="CAJOBB010000760">
    <property type="protein sequence ID" value="CAF3745847.1"/>
    <property type="molecule type" value="Genomic_DNA"/>
</dbReference>
<dbReference type="InterPro" id="IPR036961">
    <property type="entry name" value="Kinesin_motor_dom_sf"/>
</dbReference>
<comment type="similarity">
    <text evidence="3">Belongs to the cytochrome P450 family.</text>
</comment>
<dbReference type="PROSITE" id="PS00411">
    <property type="entry name" value="KINESIN_MOTOR_1"/>
    <property type="match status" value="1"/>
</dbReference>
<dbReference type="GO" id="GO:0005524">
    <property type="term" value="F:ATP binding"/>
    <property type="evidence" value="ECO:0007669"/>
    <property type="project" value="UniProtKB-UniRule"/>
</dbReference>
<dbReference type="GO" id="GO:0005876">
    <property type="term" value="C:spindle microtubule"/>
    <property type="evidence" value="ECO:0007669"/>
    <property type="project" value="TreeGrafter"/>
</dbReference>
<accession>A0A814FHQ0</accession>
<keyword evidence="11" id="KW-0408">Iron</keyword>
<evidence type="ECO:0000256" key="4">
    <source>
        <dbReference type="ARBA" id="ARBA00022490"/>
    </source>
</evidence>
<dbReference type="GO" id="GO:0090307">
    <property type="term" value="P:mitotic spindle assembly"/>
    <property type="evidence" value="ECO:0007669"/>
    <property type="project" value="TreeGrafter"/>
</dbReference>
<dbReference type="GO" id="GO:0004497">
    <property type="term" value="F:monooxygenase activity"/>
    <property type="evidence" value="ECO:0007669"/>
    <property type="project" value="UniProtKB-KW"/>
</dbReference>
<dbReference type="GO" id="GO:0007018">
    <property type="term" value="P:microtubule-based movement"/>
    <property type="evidence" value="ECO:0007669"/>
    <property type="project" value="InterPro"/>
</dbReference>
<dbReference type="GO" id="GO:0020037">
    <property type="term" value="F:heme binding"/>
    <property type="evidence" value="ECO:0007669"/>
    <property type="project" value="InterPro"/>
</dbReference>
<dbReference type="PROSITE" id="PS50067">
    <property type="entry name" value="KINESIN_MOTOR_2"/>
    <property type="match status" value="1"/>
</dbReference>
<feature type="domain" description="Kinesin motor" evidence="18">
    <location>
        <begin position="498"/>
        <end position="835"/>
    </location>
</feature>
<gene>
    <name evidence="19" type="ORF">IZO911_LOCUS16677</name>
    <name evidence="20" type="ORF">KXQ929_LOCUS13945</name>
</gene>
<dbReference type="Gene3D" id="3.40.850.10">
    <property type="entry name" value="Kinesin motor domain"/>
    <property type="match status" value="1"/>
</dbReference>
<feature type="binding site" evidence="16">
    <location>
        <begin position="581"/>
        <end position="588"/>
    </location>
    <ligand>
        <name>ATP</name>
        <dbReference type="ChEBI" id="CHEBI:30616"/>
    </ligand>
</feature>
<dbReference type="FunFam" id="3.40.850.10:FF:000019">
    <property type="entry name" value="Kinesin-like protein KIN-5D"/>
    <property type="match status" value="1"/>
</dbReference>
<keyword evidence="17" id="KW-0175">Coiled coil</keyword>
<comment type="caution">
    <text evidence="19">The sequence shown here is derived from an EMBL/GenBank/DDBJ whole genome shotgun (WGS) entry which is preliminary data.</text>
</comment>
<evidence type="ECO:0000256" key="9">
    <source>
        <dbReference type="ARBA" id="ARBA00022840"/>
    </source>
</evidence>
<evidence type="ECO:0000259" key="18">
    <source>
        <dbReference type="PROSITE" id="PS50067"/>
    </source>
</evidence>
<dbReference type="PRINTS" id="PR00380">
    <property type="entry name" value="KINESINHEAVY"/>
</dbReference>
<dbReference type="Pfam" id="PF00067">
    <property type="entry name" value="p450"/>
    <property type="match status" value="1"/>
</dbReference>
<keyword evidence="6" id="KW-0493">Microtubule</keyword>
<dbReference type="Proteomes" id="UP000663860">
    <property type="component" value="Unassembled WGS sequence"/>
</dbReference>
<evidence type="ECO:0000256" key="12">
    <source>
        <dbReference type="ARBA" id="ARBA00023033"/>
    </source>
</evidence>
<dbReference type="FunFam" id="1.10.630.10:FF:000182">
    <property type="entry name" value="Cytochrome P450 3A4"/>
    <property type="match status" value="1"/>
</dbReference>
<evidence type="ECO:0000256" key="6">
    <source>
        <dbReference type="ARBA" id="ARBA00022701"/>
    </source>
</evidence>
<evidence type="ECO:0000256" key="14">
    <source>
        <dbReference type="ARBA" id="ARBA00023212"/>
    </source>
</evidence>
<evidence type="ECO:0000256" key="13">
    <source>
        <dbReference type="ARBA" id="ARBA00023175"/>
    </source>
</evidence>
<dbReference type="GO" id="GO:0016705">
    <property type="term" value="F:oxidoreductase activity, acting on paired donors, with incorporation or reduction of molecular oxygen"/>
    <property type="evidence" value="ECO:0007669"/>
    <property type="project" value="InterPro"/>
</dbReference>
<evidence type="ECO:0000256" key="2">
    <source>
        <dbReference type="ARBA" id="ARBA00004245"/>
    </source>
</evidence>
<keyword evidence="4" id="KW-0963">Cytoplasm</keyword>